<feature type="domain" description="Transposase zinc-ribbon" evidence="2">
    <location>
        <begin position="10"/>
        <end position="53"/>
    </location>
</feature>
<reference evidence="3 5" key="1">
    <citation type="submission" date="2019-02" db="EMBL/GenBank/DDBJ databases">
        <title>Deep-cultivation of Planctomycetes and their phenomic and genomic characterization uncovers novel biology.</title>
        <authorList>
            <person name="Wiegand S."/>
            <person name="Jogler M."/>
            <person name="Boedeker C."/>
            <person name="Pinto D."/>
            <person name="Vollmers J."/>
            <person name="Rivas-Marin E."/>
            <person name="Kohn T."/>
            <person name="Peeters S.H."/>
            <person name="Heuer A."/>
            <person name="Rast P."/>
            <person name="Oberbeckmann S."/>
            <person name="Bunk B."/>
            <person name="Jeske O."/>
            <person name="Meyerdierks A."/>
            <person name="Storesund J.E."/>
            <person name="Kallscheuer N."/>
            <person name="Luecker S."/>
            <person name="Lage O.M."/>
            <person name="Pohl T."/>
            <person name="Merkel B.J."/>
            <person name="Hornburger P."/>
            <person name="Mueller R.-W."/>
            <person name="Bruemmer F."/>
            <person name="Labrenz M."/>
            <person name="Spormann A.M."/>
            <person name="Op den Camp H."/>
            <person name="Overmann J."/>
            <person name="Amann R."/>
            <person name="Jetten M.S.M."/>
            <person name="Mascher T."/>
            <person name="Medema M.H."/>
            <person name="Devos D.P."/>
            <person name="Kaster A.-K."/>
            <person name="Ovreas L."/>
            <person name="Rohde M."/>
            <person name="Galperin M.Y."/>
            <person name="Jogler C."/>
        </authorList>
    </citation>
    <scope>NUCLEOTIDE SEQUENCE [LARGE SCALE GENOMIC DNA]</scope>
    <source>
        <strain evidence="3 5">ElP</strain>
        <plasmid evidence="5">pelp_1</plasmid>
        <plasmid evidence="4">pElP_1</plasmid>
    </source>
</reference>
<evidence type="ECO:0000256" key="1">
    <source>
        <dbReference type="SAM" id="MobiDB-lite"/>
    </source>
</evidence>
<dbReference type="EMBL" id="CP036427">
    <property type="protein sequence ID" value="QDV39132.1"/>
    <property type="molecule type" value="Genomic_DNA"/>
</dbReference>
<sequence length="168" mass="18890">MDLPLIDFLDEDACYRKLVELLHPGGLACPRCGRRERLGIRSRHREPVLEYQCGHRGRVFNAWTGAALQGTHRRPGQLLLILHGVATGEPTARMAREPGCDRKHLLELRRRLQDNARLGLDRNPLDDAVVEADEMDQDAGEERHPASRPGRPAAAAGQSPPRARHLRR</sequence>
<dbReference type="InterPro" id="IPR024442">
    <property type="entry name" value="Transposase_Zn_ribbon"/>
</dbReference>
<feature type="compositionally biased region" description="Acidic residues" evidence="1">
    <location>
        <begin position="128"/>
        <end position="139"/>
    </location>
</feature>
<keyword evidence="5" id="KW-1185">Reference proteome</keyword>
<evidence type="ECO:0000259" key="2">
    <source>
        <dbReference type="Pfam" id="PF12760"/>
    </source>
</evidence>
<evidence type="ECO:0000313" key="5">
    <source>
        <dbReference type="Proteomes" id="UP000317835"/>
    </source>
</evidence>
<evidence type="ECO:0000313" key="4">
    <source>
        <dbReference type="EMBL" id="QDV39132.1"/>
    </source>
</evidence>
<proteinExistence type="predicted"/>
<name>A0A518H925_9BACT</name>
<dbReference type="KEGG" id="tpla:ElP_70960"/>
<geneLocation type="plasmid" evidence="4">
    <name>pElP_1</name>
</geneLocation>
<feature type="region of interest" description="Disordered" evidence="1">
    <location>
        <begin position="126"/>
        <end position="168"/>
    </location>
</feature>
<dbReference type="Pfam" id="PF12760">
    <property type="entry name" value="Zn_ribbon_IS1595"/>
    <property type="match status" value="1"/>
</dbReference>
<evidence type="ECO:0000313" key="3">
    <source>
        <dbReference type="EMBL" id="QDV37344.1"/>
    </source>
</evidence>
<gene>
    <name evidence="3" type="ORF">ElP_52810</name>
    <name evidence="4" type="ORF">ElP_70960</name>
</gene>
<dbReference type="RefSeq" id="WP_231749263.1">
    <property type="nucleotide sequence ID" value="NZ_CP036426.1"/>
</dbReference>
<dbReference type="KEGG" id="tpla:ElP_52810"/>
<organism evidence="3 5">
    <name type="scientific">Tautonia plasticadhaerens</name>
    <dbReference type="NCBI Taxonomy" id="2527974"/>
    <lineage>
        <taxon>Bacteria</taxon>
        <taxon>Pseudomonadati</taxon>
        <taxon>Planctomycetota</taxon>
        <taxon>Planctomycetia</taxon>
        <taxon>Isosphaerales</taxon>
        <taxon>Isosphaeraceae</taxon>
        <taxon>Tautonia</taxon>
    </lineage>
</organism>
<keyword evidence="4" id="KW-0614">Plasmid</keyword>
<dbReference type="AlphaFoldDB" id="A0A518H925"/>
<accession>A0A518H925</accession>
<dbReference type="Proteomes" id="UP000317835">
    <property type="component" value="Chromosome"/>
</dbReference>
<geneLocation type="plasmid" evidence="5">
    <name>pelp_1</name>
</geneLocation>
<feature type="compositionally biased region" description="Low complexity" evidence="1">
    <location>
        <begin position="147"/>
        <end position="161"/>
    </location>
</feature>
<dbReference type="EMBL" id="CP036426">
    <property type="protein sequence ID" value="QDV37344.1"/>
    <property type="molecule type" value="Genomic_DNA"/>
</dbReference>
<dbReference type="Proteomes" id="UP000317835">
    <property type="component" value="Plasmid pElP_1"/>
</dbReference>
<protein>
    <submittedName>
        <fullName evidence="3">Transposase zinc-ribbon domain protein</fullName>
    </submittedName>
</protein>